<dbReference type="AlphaFoldDB" id="A0A918E891"/>
<dbReference type="RefSeq" id="WP_225277910.1">
    <property type="nucleotide sequence ID" value="NZ_BMNK01000016.1"/>
</dbReference>
<evidence type="ECO:0000313" key="3">
    <source>
        <dbReference type="Proteomes" id="UP000660745"/>
    </source>
</evidence>
<organism evidence="2 3">
    <name type="scientific">Nonomuraea glycinis</name>
    <dbReference type="NCBI Taxonomy" id="2047744"/>
    <lineage>
        <taxon>Bacteria</taxon>
        <taxon>Bacillati</taxon>
        <taxon>Actinomycetota</taxon>
        <taxon>Actinomycetes</taxon>
        <taxon>Streptosporangiales</taxon>
        <taxon>Streptosporangiaceae</taxon>
        <taxon>Nonomuraea</taxon>
    </lineage>
</organism>
<evidence type="ECO:0000256" key="1">
    <source>
        <dbReference type="SAM" id="MobiDB-lite"/>
    </source>
</evidence>
<protein>
    <submittedName>
        <fullName evidence="2">Uncharacterized protein</fullName>
    </submittedName>
</protein>
<proteinExistence type="predicted"/>
<reference evidence="2" key="1">
    <citation type="journal article" date="2014" name="Int. J. Syst. Evol. Microbiol.">
        <title>Complete genome sequence of Corynebacterium casei LMG S-19264T (=DSM 44701T), isolated from a smear-ripened cheese.</title>
        <authorList>
            <consortium name="US DOE Joint Genome Institute (JGI-PGF)"/>
            <person name="Walter F."/>
            <person name="Albersmeier A."/>
            <person name="Kalinowski J."/>
            <person name="Ruckert C."/>
        </authorList>
    </citation>
    <scope>NUCLEOTIDE SEQUENCE</scope>
    <source>
        <strain evidence="2">CGMCC 4.7430</strain>
    </source>
</reference>
<gene>
    <name evidence="2" type="ORF">GCM10012278_70040</name>
</gene>
<keyword evidence="3" id="KW-1185">Reference proteome</keyword>
<accession>A0A918E891</accession>
<comment type="caution">
    <text evidence="2">The sequence shown here is derived from an EMBL/GenBank/DDBJ whole genome shotgun (WGS) entry which is preliminary data.</text>
</comment>
<name>A0A918E891_9ACTN</name>
<feature type="region of interest" description="Disordered" evidence="1">
    <location>
        <begin position="112"/>
        <end position="132"/>
    </location>
</feature>
<sequence length="132" mass="14848">MVMLDADAYGFASGVLAGPLSEQRRSGLTRLTPVFEKVLPMIDDEYATTYYTHVRERAVLAAEIESLRRSSSVIRTWAQDVERAVRSTTRRTYAVTALAPPHRLADVRRAKSWNGGHDHHPGPGRCEVWSRI</sequence>
<dbReference type="Proteomes" id="UP000660745">
    <property type="component" value="Unassembled WGS sequence"/>
</dbReference>
<evidence type="ECO:0000313" key="2">
    <source>
        <dbReference type="EMBL" id="GGP14398.1"/>
    </source>
</evidence>
<reference evidence="2" key="2">
    <citation type="submission" date="2020-09" db="EMBL/GenBank/DDBJ databases">
        <authorList>
            <person name="Sun Q."/>
            <person name="Zhou Y."/>
        </authorList>
    </citation>
    <scope>NUCLEOTIDE SEQUENCE</scope>
    <source>
        <strain evidence="2">CGMCC 4.7430</strain>
    </source>
</reference>
<dbReference type="EMBL" id="BMNK01000016">
    <property type="protein sequence ID" value="GGP14398.1"/>
    <property type="molecule type" value="Genomic_DNA"/>
</dbReference>